<sequence>MNIGMYWGGSTSEKAGNVFLYLAVPMIDLFHLLAQITAYLSTTPKSADDNPAAAALSLLHPAAALSGALVSFCLWAYQVPIATVMDFIGWEQPGDATWDGLAVARCVFGIAMWILWAVYADTANMKAIIRLQADYVSWN</sequence>
<organism evidence="2 3">
    <name type="scientific">Diplodia seriata</name>
    <dbReference type="NCBI Taxonomy" id="420778"/>
    <lineage>
        <taxon>Eukaryota</taxon>
        <taxon>Fungi</taxon>
        <taxon>Dikarya</taxon>
        <taxon>Ascomycota</taxon>
        <taxon>Pezizomycotina</taxon>
        <taxon>Dothideomycetes</taxon>
        <taxon>Dothideomycetes incertae sedis</taxon>
        <taxon>Botryosphaeriales</taxon>
        <taxon>Botryosphaeriaceae</taxon>
        <taxon>Diplodia</taxon>
    </lineage>
</organism>
<evidence type="ECO:0000256" key="1">
    <source>
        <dbReference type="SAM" id="Phobius"/>
    </source>
</evidence>
<reference evidence="2 3" key="1">
    <citation type="submission" date="2015-03" db="EMBL/GenBank/DDBJ databases">
        <authorList>
            <person name="Morales-Cruz A."/>
            <person name="Amrine K.C."/>
            <person name="Cantu D."/>
        </authorList>
    </citation>
    <scope>NUCLEOTIDE SEQUENCE [LARGE SCALE GENOMIC DNA]</scope>
    <source>
        <strain evidence="2">DS831</strain>
    </source>
</reference>
<comment type="caution">
    <text evidence="2">The sequence shown here is derived from an EMBL/GenBank/DDBJ whole genome shotgun (WGS) entry which is preliminary data.</text>
</comment>
<dbReference type="AlphaFoldDB" id="A0A0G2ERB4"/>
<dbReference type="EMBL" id="LAQI01000056">
    <property type="protein sequence ID" value="KKY24696.1"/>
    <property type="molecule type" value="Genomic_DNA"/>
</dbReference>
<evidence type="ECO:0000313" key="3">
    <source>
        <dbReference type="Proteomes" id="UP000034182"/>
    </source>
</evidence>
<keyword evidence="1" id="KW-1133">Transmembrane helix</keyword>
<proteinExistence type="predicted"/>
<gene>
    <name evidence="2" type="ORF">UCDDS831_g02314</name>
</gene>
<evidence type="ECO:0000313" key="2">
    <source>
        <dbReference type="EMBL" id="KKY24696.1"/>
    </source>
</evidence>
<dbReference type="Proteomes" id="UP000034182">
    <property type="component" value="Unassembled WGS sequence"/>
</dbReference>
<keyword evidence="1" id="KW-0472">Membrane</keyword>
<name>A0A0G2ERB4_9PEZI</name>
<accession>A0A0G2ERB4</accession>
<feature type="transmembrane region" description="Helical" evidence="1">
    <location>
        <begin position="20"/>
        <end position="40"/>
    </location>
</feature>
<reference evidence="2 3" key="2">
    <citation type="submission" date="2015-05" db="EMBL/GenBank/DDBJ databases">
        <title>Distinctive expansion of gene families associated with plant cell wall degradation and secondary metabolism in the genomes of grapevine trunk pathogens.</title>
        <authorList>
            <person name="Lawrence D.P."/>
            <person name="Travadon R."/>
            <person name="Rolshausen P.E."/>
            <person name="Baumgartner K."/>
        </authorList>
    </citation>
    <scope>NUCLEOTIDE SEQUENCE [LARGE SCALE GENOMIC DNA]</scope>
    <source>
        <strain evidence="2">DS831</strain>
    </source>
</reference>
<feature type="transmembrane region" description="Helical" evidence="1">
    <location>
        <begin position="97"/>
        <end position="120"/>
    </location>
</feature>
<protein>
    <submittedName>
        <fullName evidence="2">Uncharacterized protein</fullName>
    </submittedName>
</protein>
<keyword evidence="1" id="KW-0812">Transmembrane</keyword>
<feature type="transmembrane region" description="Helical" evidence="1">
    <location>
        <begin position="52"/>
        <end position="77"/>
    </location>
</feature>